<proteinExistence type="predicted"/>
<evidence type="ECO:0000313" key="4">
    <source>
        <dbReference type="Proteomes" id="UP000053257"/>
    </source>
</evidence>
<dbReference type="OrthoDB" id="2657661at2759"/>
<dbReference type="HOGENOM" id="CLU_015091_2_2_1"/>
<organism evidence="3 4">
    <name type="scientific">Phlebiopsis gigantea (strain 11061_1 CR5-6)</name>
    <name type="common">White-rot fungus</name>
    <name type="synonym">Peniophora gigantea</name>
    <dbReference type="NCBI Taxonomy" id="745531"/>
    <lineage>
        <taxon>Eukaryota</taxon>
        <taxon>Fungi</taxon>
        <taxon>Dikarya</taxon>
        <taxon>Basidiomycota</taxon>
        <taxon>Agaricomycotina</taxon>
        <taxon>Agaricomycetes</taxon>
        <taxon>Polyporales</taxon>
        <taxon>Phanerochaetaceae</taxon>
        <taxon>Phlebiopsis</taxon>
    </lineage>
</organism>
<evidence type="ECO:0000256" key="1">
    <source>
        <dbReference type="SAM" id="MobiDB-lite"/>
    </source>
</evidence>
<evidence type="ECO:0000256" key="2">
    <source>
        <dbReference type="SAM" id="Phobius"/>
    </source>
</evidence>
<reference evidence="3 4" key="1">
    <citation type="journal article" date="2014" name="PLoS Genet.">
        <title>Analysis of the Phlebiopsis gigantea genome, transcriptome and secretome provides insight into its pioneer colonization strategies of wood.</title>
        <authorList>
            <person name="Hori C."/>
            <person name="Ishida T."/>
            <person name="Igarashi K."/>
            <person name="Samejima M."/>
            <person name="Suzuki H."/>
            <person name="Master E."/>
            <person name="Ferreira P."/>
            <person name="Ruiz-Duenas F.J."/>
            <person name="Held B."/>
            <person name="Canessa P."/>
            <person name="Larrondo L.F."/>
            <person name="Schmoll M."/>
            <person name="Druzhinina I.S."/>
            <person name="Kubicek C.P."/>
            <person name="Gaskell J.A."/>
            <person name="Kersten P."/>
            <person name="St John F."/>
            <person name="Glasner J."/>
            <person name="Sabat G."/>
            <person name="Splinter BonDurant S."/>
            <person name="Syed K."/>
            <person name="Yadav J."/>
            <person name="Mgbeahuruike A.C."/>
            <person name="Kovalchuk A."/>
            <person name="Asiegbu F.O."/>
            <person name="Lackner G."/>
            <person name="Hoffmeister D."/>
            <person name="Rencoret J."/>
            <person name="Gutierrez A."/>
            <person name="Sun H."/>
            <person name="Lindquist E."/>
            <person name="Barry K."/>
            <person name="Riley R."/>
            <person name="Grigoriev I.V."/>
            <person name="Henrissat B."/>
            <person name="Kues U."/>
            <person name="Berka R.M."/>
            <person name="Martinez A.T."/>
            <person name="Covert S.F."/>
            <person name="Blanchette R.A."/>
            <person name="Cullen D."/>
        </authorList>
    </citation>
    <scope>NUCLEOTIDE SEQUENCE [LARGE SCALE GENOMIC DNA]</scope>
    <source>
        <strain evidence="3 4">11061_1 CR5-6</strain>
    </source>
</reference>
<feature type="region of interest" description="Disordered" evidence="1">
    <location>
        <begin position="1"/>
        <end position="57"/>
    </location>
</feature>
<sequence length="597" mass="68412">MSTTQTLCRSSAAISRRGSQSSLHTENLPLQSLRPVSVSHPESSRRSSTGTASTDDTCVEPVAHTAIPSTHVAFPQNTTLRIVEWSPKDNTGRKYRRDIWYPKRESLPNFVEVEGMKCEFIKKDPPPGWIAYTCPEGKRLFHNEKKSAVTFTNIYDHDSWRAIESGIDRILARLEDYRQRNDHNIPCDVEICVTIANLESEPVLAYYLASMSLQSIFWLDKVDVEYLTDGERAVVSEEHLGLAAKYQFWNHVELFPCHQVLPRAAVQDLQAVFASGFCDLLTSNTSMFPWDLEKAEKLRECVRDIQPDQVDAHSTFIAARLLSTIYRERFLAFFGEYGARMDRKDSAFEKSIHRQRSWIFYCISPFLFFMPLVYMEEFEKLYVDDTIHYAFWRQFIGELKQDWERSITPVTVLISADVGFLAIGSIDNASSQSHNRNAAQILTYISAVLSLFVFIVCQILMRHHRHHICEQADRALNYVIKREKRLGLPAVAIAFSLPTALFIWSMLTFLAAMMTVFFDGTSSVTRIAISSVLLILLVMVALLLYLERDNTFSTPGSAYMRIYSQSKTKIISWRNTLWGWVWSWRGVGSAENDSCQV</sequence>
<keyword evidence="2" id="KW-0812">Transmembrane</keyword>
<feature type="transmembrane region" description="Helical" evidence="2">
    <location>
        <begin position="490"/>
        <end position="518"/>
    </location>
</feature>
<accession>A0A0C3P2J0</accession>
<keyword evidence="2" id="KW-1133">Transmembrane helix</keyword>
<dbReference type="AlphaFoldDB" id="A0A0C3P2J0"/>
<name>A0A0C3P2J0_PHLG1</name>
<keyword evidence="2" id="KW-0472">Membrane</keyword>
<protein>
    <recommendedName>
        <fullName evidence="5">WW domain-containing protein</fullName>
    </recommendedName>
</protein>
<dbReference type="EMBL" id="KN840441">
    <property type="protein sequence ID" value="KIP12129.1"/>
    <property type="molecule type" value="Genomic_DNA"/>
</dbReference>
<gene>
    <name evidence="3" type="ORF">PHLGIDRAFT_369143</name>
</gene>
<keyword evidence="4" id="KW-1185">Reference proteome</keyword>
<dbReference type="Proteomes" id="UP000053257">
    <property type="component" value="Unassembled WGS sequence"/>
</dbReference>
<feature type="transmembrane region" description="Helical" evidence="2">
    <location>
        <begin position="358"/>
        <end position="375"/>
    </location>
</feature>
<feature type="compositionally biased region" description="Polar residues" evidence="1">
    <location>
        <begin position="1"/>
        <end position="30"/>
    </location>
</feature>
<feature type="compositionally biased region" description="Low complexity" evidence="1">
    <location>
        <begin position="34"/>
        <end position="56"/>
    </location>
</feature>
<evidence type="ECO:0008006" key="5">
    <source>
        <dbReference type="Google" id="ProtNLM"/>
    </source>
</evidence>
<evidence type="ECO:0000313" key="3">
    <source>
        <dbReference type="EMBL" id="KIP12129.1"/>
    </source>
</evidence>
<dbReference type="STRING" id="745531.A0A0C3P2J0"/>
<feature type="transmembrane region" description="Helical" evidence="2">
    <location>
        <begin position="524"/>
        <end position="546"/>
    </location>
</feature>
<feature type="transmembrane region" description="Helical" evidence="2">
    <location>
        <begin position="441"/>
        <end position="461"/>
    </location>
</feature>